<dbReference type="VEuPathDB" id="FungiDB:MELLADRAFT_94774"/>
<feature type="region of interest" description="Disordered" evidence="1">
    <location>
        <begin position="22"/>
        <end position="87"/>
    </location>
</feature>
<dbReference type="AlphaFoldDB" id="F4S7V5"/>
<feature type="compositionally biased region" description="Polar residues" evidence="1">
    <location>
        <begin position="57"/>
        <end position="68"/>
    </location>
</feature>
<dbReference type="EMBL" id="GL883161">
    <property type="protein sequence ID" value="EGF99277.1"/>
    <property type="molecule type" value="Genomic_DNA"/>
</dbReference>
<dbReference type="InParanoid" id="F4S7V5"/>
<feature type="compositionally biased region" description="Gly residues" evidence="1">
    <location>
        <begin position="520"/>
        <end position="529"/>
    </location>
</feature>
<proteinExistence type="predicted"/>
<dbReference type="RefSeq" id="XP_007417460.1">
    <property type="nucleotide sequence ID" value="XM_007417398.1"/>
</dbReference>
<keyword evidence="3" id="KW-1185">Reference proteome</keyword>
<evidence type="ECO:0000313" key="3">
    <source>
        <dbReference type="Proteomes" id="UP000001072"/>
    </source>
</evidence>
<reference evidence="3" key="1">
    <citation type="journal article" date="2011" name="Proc. Natl. Acad. Sci. U.S.A.">
        <title>Obligate biotrophy features unraveled by the genomic analysis of rust fungi.</title>
        <authorList>
            <person name="Duplessis S."/>
            <person name="Cuomo C.A."/>
            <person name="Lin Y.-C."/>
            <person name="Aerts A."/>
            <person name="Tisserant E."/>
            <person name="Veneault-Fourrey C."/>
            <person name="Joly D.L."/>
            <person name="Hacquard S."/>
            <person name="Amselem J."/>
            <person name="Cantarel B.L."/>
            <person name="Chiu R."/>
            <person name="Coutinho P.M."/>
            <person name="Feau N."/>
            <person name="Field M."/>
            <person name="Frey P."/>
            <person name="Gelhaye E."/>
            <person name="Goldberg J."/>
            <person name="Grabherr M.G."/>
            <person name="Kodira C.D."/>
            <person name="Kohler A."/>
            <person name="Kuees U."/>
            <person name="Lindquist E.A."/>
            <person name="Lucas S.M."/>
            <person name="Mago R."/>
            <person name="Mauceli E."/>
            <person name="Morin E."/>
            <person name="Murat C."/>
            <person name="Pangilinan J.L."/>
            <person name="Park R."/>
            <person name="Pearson M."/>
            <person name="Quesneville H."/>
            <person name="Rouhier N."/>
            <person name="Sakthikumar S."/>
            <person name="Salamov A.A."/>
            <person name="Schmutz J."/>
            <person name="Selles B."/>
            <person name="Shapiro H."/>
            <person name="Tanguay P."/>
            <person name="Tuskan G.A."/>
            <person name="Henrissat B."/>
            <person name="Van de Peer Y."/>
            <person name="Rouze P."/>
            <person name="Ellis J.G."/>
            <person name="Dodds P.N."/>
            <person name="Schein J.E."/>
            <person name="Zhong S."/>
            <person name="Hamelin R.C."/>
            <person name="Grigoriev I.V."/>
            <person name="Szabo L.J."/>
            <person name="Martin F."/>
        </authorList>
    </citation>
    <scope>NUCLEOTIDE SEQUENCE [LARGE SCALE GENOMIC DNA]</scope>
    <source>
        <strain evidence="3">98AG31 / pathotype 3-4-7</strain>
    </source>
</reference>
<feature type="compositionally biased region" description="Basic and acidic residues" evidence="1">
    <location>
        <begin position="452"/>
        <end position="461"/>
    </location>
</feature>
<protein>
    <submittedName>
        <fullName evidence="2">Uncharacterized protein</fullName>
    </submittedName>
</protein>
<feature type="compositionally biased region" description="Basic and acidic residues" evidence="1">
    <location>
        <begin position="478"/>
        <end position="515"/>
    </location>
</feature>
<feature type="compositionally biased region" description="Low complexity" evidence="1">
    <location>
        <begin position="24"/>
        <end position="40"/>
    </location>
</feature>
<evidence type="ECO:0000313" key="2">
    <source>
        <dbReference type="EMBL" id="EGF99277.1"/>
    </source>
</evidence>
<feature type="region of interest" description="Disordered" evidence="1">
    <location>
        <begin position="430"/>
        <end position="529"/>
    </location>
</feature>
<dbReference type="KEGG" id="mlr:MELLADRAFT_94774"/>
<gene>
    <name evidence="2" type="ORF">MELLADRAFT_94774</name>
</gene>
<name>F4S7V5_MELLP</name>
<evidence type="ECO:0000256" key="1">
    <source>
        <dbReference type="SAM" id="MobiDB-lite"/>
    </source>
</evidence>
<dbReference type="GeneID" id="18937011"/>
<feature type="compositionally biased region" description="Low complexity" evidence="1">
    <location>
        <begin position="69"/>
        <end position="80"/>
    </location>
</feature>
<dbReference type="Proteomes" id="UP000001072">
    <property type="component" value="Unassembled WGS sequence"/>
</dbReference>
<dbReference type="HOGENOM" id="CLU_026022_0_0_1"/>
<organism evidence="3">
    <name type="scientific">Melampsora larici-populina (strain 98AG31 / pathotype 3-4-7)</name>
    <name type="common">Poplar leaf rust fungus</name>
    <dbReference type="NCBI Taxonomy" id="747676"/>
    <lineage>
        <taxon>Eukaryota</taxon>
        <taxon>Fungi</taxon>
        <taxon>Dikarya</taxon>
        <taxon>Basidiomycota</taxon>
        <taxon>Pucciniomycotina</taxon>
        <taxon>Pucciniomycetes</taxon>
        <taxon>Pucciniales</taxon>
        <taxon>Melampsoraceae</taxon>
        <taxon>Melampsora</taxon>
    </lineage>
</organism>
<accession>F4S7V5</accession>
<sequence>MLTADKITTNTQNFNEMLRRTSSRLRGGSVPPPDSDIVVPTATLESRRGRSRGRGCGNSTVSNRTNAQTPTTPVVTLTVPGEEGNTSTNSTAVIAPTNKSPNNQDVPSTPGTLVLHSGGLLSRDNIDNVPNLRSPTRRNMVAETGDSPPRGFHSWLKAKGLTVVNNQSTPNHALNGMSTALASSIVTPSRVAAPAQEKEKSILKKMPQQVDLTKDDDEPKAAEMKKVEVSETGIEVDGLVALSPWFDAKMKPFEGYIPLLIFNPQWLRLDLVRQSQRVKKKKDSEDDRYTGLDVPDEWRMNFGEWISALDLFVSYIRHYGHGDVADKFVIHRENVMAIKREWASWIVAFRYNQAIWSTVMTFKNADGKLANPAVRDENREREARTECQPKANIHPITGEYQPFNHQKQYQVANSSSHAPHYGKPIARSWQHANHYPPQPFYEGPNNPSYQQYDDRRGDGRNVRGRGCGGGWNGGSGGRDSERYGSGRENDRFANRRGEGGGSWRQDDRRDDRRGEANGPKYGGNNGKAK</sequence>
<feature type="compositionally biased region" description="Gly residues" evidence="1">
    <location>
        <begin position="465"/>
        <end position="477"/>
    </location>
</feature>